<keyword evidence="1" id="KW-0677">Repeat</keyword>
<evidence type="ECO:0000256" key="2">
    <source>
        <dbReference type="ARBA" id="ARBA00023157"/>
    </source>
</evidence>
<gene>
    <name evidence="5" type="ORF">OFUS_LOCUS22412</name>
</gene>
<dbReference type="SUPFAM" id="SSF49265">
    <property type="entry name" value="Fibronectin type III"/>
    <property type="match status" value="1"/>
</dbReference>
<dbReference type="SMART" id="SM00060">
    <property type="entry name" value="FN3"/>
    <property type="match status" value="1"/>
</dbReference>
<keyword evidence="6" id="KW-1185">Reference proteome</keyword>
<comment type="caution">
    <text evidence="5">The sequence shown here is derived from an EMBL/GenBank/DDBJ whole genome shotgun (WGS) entry which is preliminary data.</text>
</comment>
<dbReference type="AlphaFoldDB" id="A0A8S4PYD3"/>
<dbReference type="CDD" id="cd00063">
    <property type="entry name" value="FN3"/>
    <property type="match status" value="1"/>
</dbReference>
<dbReference type="Gene3D" id="2.60.40.10">
    <property type="entry name" value="Immunoglobulins"/>
    <property type="match status" value="1"/>
</dbReference>
<protein>
    <recommendedName>
        <fullName evidence="4">Fibronectin type-III domain-containing protein</fullName>
    </recommendedName>
</protein>
<dbReference type="PRINTS" id="PR00014">
    <property type="entry name" value="FNTYPEIII"/>
</dbReference>
<dbReference type="InterPro" id="IPR052065">
    <property type="entry name" value="Compl_asym_regulator"/>
</dbReference>
<dbReference type="CDD" id="cd05819">
    <property type="entry name" value="NHL"/>
    <property type="match status" value="1"/>
</dbReference>
<dbReference type="OrthoDB" id="446173at2759"/>
<dbReference type="PANTHER" id="PTHR22906:SF21">
    <property type="entry name" value="SEMA DOMAIN-CONTAINING PROTEIN"/>
    <property type="match status" value="1"/>
</dbReference>
<dbReference type="PROSITE" id="PS51125">
    <property type="entry name" value="NHL"/>
    <property type="match status" value="1"/>
</dbReference>
<evidence type="ECO:0000256" key="1">
    <source>
        <dbReference type="ARBA" id="ARBA00022737"/>
    </source>
</evidence>
<dbReference type="PANTHER" id="PTHR22906">
    <property type="entry name" value="PROPERDIN"/>
    <property type="match status" value="1"/>
</dbReference>
<dbReference type="InterPro" id="IPR011042">
    <property type="entry name" value="6-blade_b-propeller_TolB-like"/>
</dbReference>
<dbReference type="Gene3D" id="2.120.10.30">
    <property type="entry name" value="TolB, C-terminal domain"/>
    <property type="match status" value="1"/>
</dbReference>
<evidence type="ECO:0000256" key="3">
    <source>
        <dbReference type="PROSITE-ProRule" id="PRU00504"/>
    </source>
</evidence>
<dbReference type="InterPro" id="IPR000884">
    <property type="entry name" value="TSP1_rpt"/>
</dbReference>
<dbReference type="SMART" id="SM00209">
    <property type="entry name" value="TSP1"/>
    <property type="match status" value="5"/>
</dbReference>
<organism evidence="5 6">
    <name type="scientific">Owenia fusiformis</name>
    <name type="common">Polychaete worm</name>
    <dbReference type="NCBI Taxonomy" id="6347"/>
    <lineage>
        <taxon>Eukaryota</taxon>
        <taxon>Metazoa</taxon>
        <taxon>Spiralia</taxon>
        <taxon>Lophotrochozoa</taxon>
        <taxon>Annelida</taxon>
        <taxon>Polychaeta</taxon>
        <taxon>Sedentaria</taxon>
        <taxon>Canalipalpata</taxon>
        <taxon>Sabellida</taxon>
        <taxon>Oweniida</taxon>
        <taxon>Oweniidae</taxon>
        <taxon>Owenia</taxon>
    </lineage>
</organism>
<evidence type="ECO:0000313" key="5">
    <source>
        <dbReference type="EMBL" id="CAH1798250.1"/>
    </source>
</evidence>
<proteinExistence type="predicted"/>
<dbReference type="InterPro" id="IPR036383">
    <property type="entry name" value="TSP1_rpt_sf"/>
</dbReference>
<name>A0A8S4PYD3_OWEFU</name>
<dbReference type="SUPFAM" id="SSF82895">
    <property type="entry name" value="TSP-1 type 1 repeat"/>
    <property type="match status" value="5"/>
</dbReference>
<evidence type="ECO:0000259" key="4">
    <source>
        <dbReference type="PROSITE" id="PS50853"/>
    </source>
</evidence>
<dbReference type="InterPro" id="IPR036116">
    <property type="entry name" value="FN3_sf"/>
</dbReference>
<sequence length="644" mass="68425">MPLGDHCSLQHILCVNGGPGTWSAWGACSATCGDGEQTRTRACNNPAPAYGGSQCNSSDLTDTRPCNDAECPVNGAPGTWSAWGACSKTCGDGEQTRTRECDNPAPAYGGSQCNSSDLTDTRPCNDAECPVNGGPGTWSAWGACSTTCGDGEQTRTRACDNPAPAYGGSQCNSSDLTDTRPCNDAECPVNGGPGTWSAWGACSKTCGDGEQTRTRACDNPTPAYGGSQCNSSDLTDTRPCNDAECPECPVNGGPGTWSAWGACSTTCGDGEQTRTRACDNPAPAHGGSQCNSSDLTDTRPCNDAECPDTPGPPGRPVVSVLNDTANVTWTPPQDDGGARVTNYNIEMRRSDNYTWMLVTTDNGIPGNNYLLRGLTEDVDYELRIVAENEVGTGEPSQPSEIFRIVTAGKLKSIPIVAKRQLQSSYITDLAVTSSGHIVATGGSGSTTKIYASDYSLIKDIGKIFRRVTVTSDDELVFTHESSTIYFYTADGNYTRSIFTESTYTLRGITSLPTGQLVVCDTYTDRVYIVEQDTGNATSLSAPGTLSTPYYVTTNSKGVVIVSDYHGHSINGLDQDGQVLFSYGTLGSGEEQLNNPLGVTTDKEDYIVVADFHNRRIQLLTPDGMFHSYLLTAKTKSKPDERYES</sequence>
<keyword evidence="2" id="KW-1015">Disulfide bond</keyword>
<dbReference type="FunFam" id="2.20.100.10:FF:000001">
    <property type="entry name" value="semaphorin-5A isoform X1"/>
    <property type="match status" value="5"/>
</dbReference>
<dbReference type="Pfam" id="PF00090">
    <property type="entry name" value="TSP_1"/>
    <property type="match status" value="5"/>
</dbReference>
<dbReference type="InterPro" id="IPR001258">
    <property type="entry name" value="NHL_repeat"/>
</dbReference>
<dbReference type="PROSITE" id="PS50853">
    <property type="entry name" value="FN3"/>
    <property type="match status" value="1"/>
</dbReference>
<dbReference type="EMBL" id="CAIIXF020000011">
    <property type="protein sequence ID" value="CAH1798250.1"/>
    <property type="molecule type" value="Genomic_DNA"/>
</dbReference>
<evidence type="ECO:0000313" key="6">
    <source>
        <dbReference type="Proteomes" id="UP000749559"/>
    </source>
</evidence>
<accession>A0A8S4PYD3</accession>
<dbReference type="Proteomes" id="UP000749559">
    <property type="component" value="Unassembled WGS sequence"/>
</dbReference>
<dbReference type="Pfam" id="PF00041">
    <property type="entry name" value="fn3"/>
    <property type="match status" value="1"/>
</dbReference>
<dbReference type="Gene3D" id="2.20.100.10">
    <property type="entry name" value="Thrombospondin type-1 (TSP1) repeat"/>
    <property type="match status" value="5"/>
</dbReference>
<dbReference type="InterPro" id="IPR013783">
    <property type="entry name" value="Ig-like_fold"/>
</dbReference>
<dbReference type="SUPFAM" id="SSF101898">
    <property type="entry name" value="NHL repeat"/>
    <property type="match status" value="1"/>
</dbReference>
<dbReference type="InterPro" id="IPR003961">
    <property type="entry name" value="FN3_dom"/>
</dbReference>
<reference evidence="5" key="1">
    <citation type="submission" date="2022-03" db="EMBL/GenBank/DDBJ databases">
        <authorList>
            <person name="Martin C."/>
        </authorList>
    </citation>
    <scope>NUCLEOTIDE SEQUENCE</scope>
</reference>
<feature type="repeat" description="NHL" evidence="3">
    <location>
        <begin position="579"/>
        <end position="622"/>
    </location>
</feature>
<feature type="domain" description="Fibronectin type-III" evidence="4">
    <location>
        <begin position="312"/>
        <end position="409"/>
    </location>
</feature>
<dbReference type="PROSITE" id="PS50092">
    <property type="entry name" value="TSP1"/>
    <property type="match status" value="5"/>
</dbReference>